<dbReference type="EMBL" id="CP029188">
    <property type="protein sequence ID" value="AWI33268.1"/>
    <property type="molecule type" value="Genomic_DNA"/>
</dbReference>
<name>A0A2S1T3T4_9ACTN</name>
<keyword evidence="2" id="KW-1185">Reference proteome</keyword>
<dbReference type="AlphaFoldDB" id="A0A2S1T3T4"/>
<dbReference type="KEGG" id="stir:DDW44_30765"/>
<evidence type="ECO:0000313" key="1">
    <source>
        <dbReference type="EMBL" id="AWI33268.1"/>
    </source>
</evidence>
<accession>A0A2S1T3T4</accession>
<gene>
    <name evidence="1" type="ORF">DDW44_30765</name>
</gene>
<proteinExistence type="predicted"/>
<protein>
    <submittedName>
        <fullName evidence="1">Uncharacterized protein</fullName>
    </submittedName>
</protein>
<organism evidence="1 2">
    <name type="scientific">Streptomyces tirandamycinicus</name>
    <dbReference type="NCBI Taxonomy" id="2174846"/>
    <lineage>
        <taxon>Bacteria</taxon>
        <taxon>Bacillati</taxon>
        <taxon>Actinomycetota</taxon>
        <taxon>Actinomycetes</taxon>
        <taxon>Kitasatosporales</taxon>
        <taxon>Streptomycetaceae</taxon>
        <taxon>Streptomyces</taxon>
    </lineage>
</organism>
<reference evidence="1 2" key="1">
    <citation type="submission" date="2018-05" db="EMBL/GenBank/DDBJ databases">
        <title>Complete genome sequence of sponge-derived Streptomyces sp. HNM0039.</title>
        <authorList>
            <person name="Huang X."/>
            <person name="Zhou S."/>
        </authorList>
    </citation>
    <scope>NUCLEOTIDE SEQUENCE [LARGE SCALE GENOMIC DNA]</scope>
    <source>
        <strain evidence="1 2">HNM0039</strain>
    </source>
</reference>
<sequence>MTALTRLVEEPAGPRGPQCTVGAILDLLDPPAAKKVCEVLDTAAISATQIADALTGSGHPVRAPAVARHRRRGGSNGCRCPR</sequence>
<dbReference type="Proteomes" id="UP000244900">
    <property type="component" value="Chromosome"/>
</dbReference>
<evidence type="ECO:0000313" key="2">
    <source>
        <dbReference type="Proteomes" id="UP000244900"/>
    </source>
</evidence>